<evidence type="ECO:0000259" key="1">
    <source>
        <dbReference type="Pfam" id="PF02752"/>
    </source>
</evidence>
<dbReference type="AlphaFoldDB" id="A0A818HJJ4"/>
<feature type="domain" description="Arrestin C-terminal-like" evidence="1">
    <location>
        <begin position="195"/>
        <end position="306"/>
    </location>
</feature>
<dbReference type="Gene3D" id="1.20.930.20">
    <property type="entry name" value="Adaptor protein Cbl, N-terminal domain"/>
    <property type="match status" value="1"/>
</dbReference>
<dbReference type="Gene3D" id="2.60.40.640">
    <property type="match status" value="1"/>
</dbReference>
<organism evidence="2 3">
    <name type="scientific">Rotaria socialis</name>
    <dbReference type="NCBI Taxonomy" id="392032"/>
    <lineage>
        <taxon>Eukaryota</taxon>
        <taxon>Metazoa</taxon>
        <taxon>Spiralia</taxon>
        <taxon>Gnathifera</taxon>
        <taxon>Rotifera</taxon>
        <taxon>Eurotatoria</taxon>
        <taxon>Bdelloidea</taxon>
        <taxon>Philodinida</taxon>
        <taxon>Philodinidae</taxon>
        <taxon>Rotaria</taxon>
    </lineage>
</organism>
<dbReference type="EMBL" id="CAJNYU010002142">
    <property type="protein sequence ID" value="CAF3509508.1"/>
    <property type="molecule type" value="Genomic_DNA"/>
</dbReference>
<dbReference type="CDD" id="cd21037">
    <property type="entry name" value="MLKL_NTD"/>
    <property type="match status" value="1"/>
</dbReference>
<dbReference type="InterPro" id="IPR011022">
    <property type="entry name" value="Arrestin_C-like"/>
</dbReference>
<reference evidence="2" key="1">
    <citation type="submission" date="2021-02" db="EMBL/GenBank/DDBJ databases">
        <authorList>
            <person name="Nowell W R."/>
        </authorList>
    </citation>
    <scope>NUCLEOTIDE SEQUENCE</scope>
</reference>
<name>A0A818HJJ4_9BILA</name>
<accession>A0A818HJJ4</accession>
<dbReference type="InterPro" id="IPR014752">
    <property type="entry name" value="Arrestin-like_C"/>
</dbReference>
<evidence type="ECO:0000313" key="3">
    <source>
        <dbReference type="Proteomes" id="UP000663869"/>
    </source>
</evidence>
<dbReference type="InterPro" id="IPR036537">
    <property type="entry name" value="Adaptor_Cbl_N_dom_sf"/>
</dbReference>
<proteinExistence type="predicted"/>
<dbReference type="Proteomes" id="UP000663869">
    <property type="component" value="Unassembled WGS sequence"/>
</dbReference>
<evidence type="ECO:0000313" key="2">
    <source>
        <dbReference type="EMBL" id="CAF3509508.1"/>
    </source>
</evidence>
<dbReference type="Pfam" id="PF02752">
    <property type="entry name" value="Arrestin_C"/>
    <property type="match status" value="1"/>
</dbReference>
<sequence length="521" mass="60072">MGLGNSAPSLLFSYKVNFTREIPNDFYLSGDRVQGIIQIATNDNENDLIQKYGPLYVELIGELHDFKTDTHQHYTKGVQIFFRTRTQIIQLPNDNQKLGTNHLRNYRWAFDGSLDSLLPSSLPPGDECDPCICYYALVYLRRADNNDFARKFPFLVFTRASNPIFTRQSLQNNIVDARVRHKGVTVYGTLSNNGLVVPGQTLILQIEIDNPMKVTMKLIRATLKQYRHITDQDTDFTVFSFILPGFKPKGFNSEYRQSTYELPIPMEKCRLMPPTSSYKSVRYELDIQCHLNCSFNNQFTLTLPIICTTDHQQPLKILDELKSVPEILRRLTIRKEKKQPPSYEDFMASEILPKQRNGNSNNLTRATTSVLTSQLTVIKPHRRPNPPTNISKATRRSSLPSRSIVANSLQVQINKTQCQRLCSGIDQLTDSLERLEHASPIFIRAETRPILNSLFQCLDDCNDFLETLQYSDRSYENERENFAELSKRLSQLGQDLCLALNIQELFEQKQDREDQRQDPQE</sequence>
<protein>
    <recommendedName>
        <fullName evidence="1">Arrestin C-terminal-like domain-containing protein</fullName>
    </recommendedName>
</protein>
<comment type="caution">
    <text evidence="2">The sequence shown here is derived from an EMBL/GenBank/DDBJ whole genome shotgun (WGS) entry which is preliminary data.</text>
</comment>
<dbReference type="GO" id="GO:0007166">
    <property type="term" value="P:cell surface receptor signaling pathway"/>
    <property type="evidence" value="ECO:0007669"/>
    <property type="project" value="InterPro"/>
</dbReference>
<gene>
    <name evidence="2" type="ORF">FME351_LOCUS17281</name>
</gene>
<dbReference type="InterPro" id="IPR059179">
    <property type="entry name" value="MLKL-like_MCAfunc"/>
</dbReference>